<gene>
    <name evidence="3" type="ORF">HJG60_011158</name>
</gene>
<keyword evidence="2" id="KW-1133">Transmembrane helix</keyword>
<dbReference type="AlphaFoldDB" id="A0A834E518"/>
<accession>A0A834E518</accession>
<sequence>MCPGHGARPWLCGKKRNHPTGGSLRSRHRRRHPLSGRARCGPSSTRQPGPQQSNAASPVCVSPHVTSTSFLWSPSRPGWPSPPPWGPGMLSSAEDAQSLLLPDQVQRLLTCLFLICLCHLLCCPLVYSVTYSLTFLSLLCHKMI</sequence>
<evidence type="ECO:0000256" key="1">
    <source>
        <dbReference type="SAM" id="MobiDB-lite"/>
    </source>
</evidence>
<protein>
    <submittedName>
        <fullName evidence="3">Uncharacterized protein</fullName>
    </submittedName>
</protein>
<comment type="caution">
    <text evidence="3">The sequence shown here is derived from an EMBL/GenBank/DDBJ whole genome shotgun (WGS) entry which is preliminary data.</text>
</comment>
<feature type="compositionally biased region" description="Polar residues" evidence="1">
    <location>
        <begin position="42"/>
        <end position="56"/>
    </location>
</feature>
<reference evidence="3 4" key="1">
    <citation type="journal article" date="2020" name="Nature">
        <title>Six reference-quality genomes reveal evolution of bat adaptations.</title>
        <authorList>
            <person name="Jebb D."/>
            <person name="Huang Z."/>
            <person name="Pippel M."/>
            <person name="Hughes G.M."/>
            <person name="Lavrichenko K."/>
            <person name="Devanna P."/>
            <person name="Winkler S."/>
            <person name="Jermiin L.S."/>
            <person name="Skirmuntt E.C."/>
            <person name="Katzourakis A."/>
            <person name="Burkitt-Gray L."/>
            <person name="Ray D.A."/>
            <person name="Sullivan K.A.M."/>
            <person name="Roscito J.G."/>
            <person name="Kirilenko B.M."/>
            <person name="Davalos L.M."/>
            <person name="Corthals A.P."/>
            <person name="Power M.L."/>
            <person name="Jones G."/>
            <person name="Ransome R.D."/>
            <person name="Dechmann D.K.N."/>
            <person name="Locatelli A.G."/>
            <person name="Puechmaille S.J."/>
            <person name="Fedrigo O."/>
            <person name="Jarvis E.D."/>
            <person name="Hiller M."/>
            <person name="Vernes S.C."/>
            <person name="Myers E.W."/>
            <person name="Teeling E.C."/>
        </authorList>
    </citation>
    <scope>NUCLEOTIDE SEQUENCE [LARGE SCALE GENOMIC DNA]</scope>
    <source>
        <strain evidence="3">Bat1K_MPI-CBG_1</strain>
    </source>
</reference>
<evidence type="ECO:0000256" key="2">
    <source>
        <dbReference type="SAM" id="Phobius"/>
    </source>
</evidence>
<keyword evidence="2" id="KW-0472">Membrane</keyword>
<feature type="compositionally biased region" description="Basic residues" evidence="1">
    <location>
        <begin position="25"/>
        <end position="34"/>
    </location>
</feature>
<name>A0A834E518_9CHIR</name>
<proteinExistence type="predicted"/>
<dbReference type="EMBL" id="JABVXQ010000006">
    <property type="protein sequence ID" value="KAF6104111.1"/>
    <property type="molecule type" value="Genomic_DNA"/>
</dbReference>
<evidence type="ECO:0000313" key="4">
    <source>
        <dbReference type="Proteomes" id="UP000664940"/>
    </source>
</evidence>
<dbReference type="Proteomes" id="UP000664940">
    <property type="component" value="Unassembled WGS sequence"/>
</dbReference>
<feature type="transmembrane region" description="Helical" evidence="2">
    <location>
        <begin position="108"/>
        <end position="129"/>
    </location>
</feature>
<feature type="region of interest" description="Disordered" evidence="1">
    <location>
        <begin position="1"/>
        <end position="61"/>
    </location>
</feature>
<keyword evidence="2" id="KW-0812">Transmembrane</keyword>
<evidence type="ECO:0000313" key="3">
    <source>
        <dbReference type="EMBL" id="KAF6104111.1"/>
    </source>
</evidence>
<organism evidence="3 4">
    <name type="scientific">Phyllostomus discolor</name>
    <name type="common">pale spear-nosed bat</name>
    <dbReference type="NCBI Taxonomy" id="89673"/>
    <lineage>
        <taxon>Eukaryota</taxon>
        <taxon>Metazoa</taxon>
        <taxon>Chordata</taxon>
        <taxon>Craniata</taxon>
        <taxon>Vertebrata</taxon>
        <taxon>Euteleostomi</taxon>
        <taxon>Mammalia</taxon>
        <taxon>Eutheria</taxon>
        <taxon>Laurasiatheria</taxon>
        <taxon>Chiroptera</taxon>
        <taxon>Yangochiroptera</taxon>
        <taxon>Phyllostomidae</taxon>
        <taxon>Phyllostominae</taxon>
        <taxon>Phyllostomus</taxon>
    </lineage>
</organism>